<feature type="transmembrane region" description="Helical" evidence="1">
    <location>
        <begin position="170"/>
        <end position="189"/>
    </location>
</feature>
<proteinExistence type="predicted"/>
<dbReference type="AlphaFoldDB" id="A0A0G0G5N9"/>
<organism evidence="2 3">
    <name type="scientific">Candidatus Roizmanbacteria bacterium GW2011_GWA2_35_8</name>
    <dbReference type="NCBI Taxonomy" id="1618479"/>
    <lineage>
        <taxon>Bacteria</taxon>
        <taxon>Candidatus Roizmaniibacteriota</taxon>
    </lineage>
</organism>
<protein>
    <recommendedName>
        <fullName evidence="4">DUF1189 domain-containing protein</fullName>
    </recommendedName>
</protein>
<feature type="transmembrane region" description="Helical" evidence="1">
    <location>
        <begin position="20"/>
        <end position="39"/>
    </location>
</feature>
<reference evidence="2 3" key="1">
    <citation type="journal article" date="2015" name="Nature">
        <title>rRNA introns, odd ribosomes, and small enigmatic genomes across a large radiation of phyla.</title>
        <authorList>
            <person name="Brown C.T."/>
            <person name="Hug L.A."/>
            <person name="Thomas B.C."/>
            <person name="Sharon I."/>
            <person name="Castelle C.J."/>
            <person name="Singh A."/>
            <person name="Wilkins M.J."/>
            <person name="Williams K.H."/>
            <person name="Banfield J.F."/>
        </authorList>
    </citation>
    <scope>NUCLEOTIDE SEQUENCE [LARGE SCALE GENOMIC DNA]</scope>
</reference>
<dbReference type="EMBL" id="LBQX01000008">
    <property type="protein sequence ID" value="KKP87052.1"/>
    <property type="molecule type" value="Genomic_DNA"/>
</dbReference>
<evidence type="ECO:0008006" key="4">
    <source>
        <dbReference type="Google" id="ProtNLM"/>
    </source>
</evidence>
<evidence type="ECO:0000313" key="2">
    <source>
        <dbReference type="EMBL" id="KKP87052.1"/>
    </source>
</evidence>
<keyword evidence="1" id="KW-0812">Transmembrane</keyword>
<sequence length="278" mass="32245">MFTPAYYNDIVKAKFSFSLKYLWFLMFLILVVKSFGYGASYIKNRPHIKPGVDKFVIEVSNFYPSELELRIRQGELSTNAKEPYIFDLERKMPSDKHLIVIDTKGSIDNYPSYNTYVLATRKAIIYPSKSQSNRMETSIFYFKDIENNLTFNRNSFDRIINMAKPYTLKATFYADIFIALAIVTGPIFLSIFTLFGIIFGLLFLNFIVWIFNLLAKKGLSYSTLYRLSMHGVSLPILLSESLKLFGVNLGFVYWVTYFVFMGVVLFALKTKSHKKTLR</sequence>
<keyword evidence="1" id="KW-1133">Transmembrane helix</keyword>
<gene>
    <name evidence="2" type="ORF">UR89_C0008G0024</name>
</gene>
<dbReference type="Pfam" id="PF06691">
    <property type="entry name" value="DUF1189"/>
    <property type="match status" value="1"/>
</dbReference>
<dbReference type="Proteomes" id="UP000034536">
    <property type="component" value="Unassembled WGS sequence"/>
</dbReference>
<accession>A0A0G0G5N9</accession>
<name>A0A0G0G5N9_9BACT</name>
<keyword evidence="1" id="KW-0472">Membrane</keyword>
<comment type="caution">
    <text evidence="2">The sequence shown here is derived from an EMBL/GenBank/DDBJ whole genome shotgun (WGS) entry which is preliminary data.</text>
</comment>
<evidence type="ECO:0000256" key="1">
    <source>
        <dbReference type="SAM" id="Phobius"/>
    </source>
</evidence>
<feature type="transmembrane region" description="Helical" evidence="1">
    <location>
        <begin position="251"/>
        <end position="268"/>
    </location>
</feature>
<dbReference type="InterPro" id="IPR009574">
    <property type="entry name" value="DUF1189"/>
</dbReference>
<evidence type="ECO:0000313" key="3">
    <source>
        <dbReference type="Proteomes" id="UP000034536"/>
    </source>
</evidence>